<evidence type="ECO:0000313" key="2">
    <source>
        <dbReference type="Proteomes" id="UP001054837"/>
    </source>
</evidence>
<comment type="caution">
    <text evidence="1">The sequence shown here is derived from an EMBL/GenBank/DDBJ whole genome shotgun (WGS) entry which is preliminary data.</text>
</comment>
<dbReference type="EMBL" id="BPLQ01002494">
    <property type="protein sequence ID" value="GIX93477.1"/>
    <property type="molecule type" value="Genomic_DNA"/>
</dbReference>
<reference evidence="1 2" key="1">
    <citation type="submission" date="2021-06" db="EMBL/GenBank/DDBJ databases">
        <title>Caerostris darwini draft genome.</title>
        <authorList>
            <person name="Kono N."/>
            <person name="Arakawa K."/>
        </authorList>
    </citation>
    <scope>NUCLEOTIDE SEQUENCE [LARGE SCALE GENOMIC DNA]</scope>
</reference>
<gene>
    <name evidence="1" type="ORF">CDAR_409031</name>
</gene>
<keyword evidence="2" id="KW-1185">Reference proteome</keyword>
<name>A0AAV4PEF6_9ARAC</name>
<protein>
    <submittedName>
        <fullName evidence="1">Uncharacterized protein</fullName>
    </submittedName>
</protein>
<organism evidence="1 2">
    <name type="scientific">Caerostris darwini</name>
    <dbReference type="NCBI Taxonomy" id="1538125"/>
    <lineage>
        <taxon>Eukaryota</taxon>
        <taxon>Metazoa</taxon>
        <taxon>Ecdysozoa</taxon>
        <taxon>Arthropoda</taxon>
        <taxon>Chelicerata</taxon>
        <taxon>Arachnida</taxon>
        <taxon>Araneae</taxon>
        <taxon>Araneomorphae</taxon>
        <taxon>Entelegynae</taxon>
        <taxon>Araneoidea</taxon>
        <taxon>Araneidae</taxon>
        <taxon>Caerostris</taxon>
    </lineage>
</organism>
<sequence>MSGSGSYDNSTRKTLLSTYKQQPADCTVFCLRDRYHRASAEAYFCDFLLQTTTQPSLLGQARPPAIRATLAAAPQKEGGGPGRKINENIKEQTTGPCTVYGDVCCVLSSPRIGGSAHYRL</sequence>
<dbReference type="Proteomes" id="UP001054837">
    <property type="component" value="Unassembled WGS sequence"/>
</dbReference>
<evidence type="ECO:0000313" key="1">
    <source>
        <dbReference type="EMBL" id="GIX93477.1"/>
    </source>
</evidence>
<accession>A0AAV4PEF6</accession>
<proteinExistence type="predicted"/>
<dbReference type="AlphaFoldDB" id="A0AAV4PEF6"/>